<dbReference type="GO" id="GO:0005525">
    <property type="term" value="F:GTP binding"/>
    <property type="evidence" value="ECO:0007669"/>
    <property type="project" value="UniProtKB-KW"/>
</dbReference>
<keyword evidence="6" id="KW-0342">GTP-binding</keyword>
<dbReference type="InterPro" id="IPR036025">
    <property type="entry name" value="RtcB-like_sf"/>
</dbReference>
<evidence type="ECO:0000256" key="5">
    <source>
        <dbReference type="ARBA" id="ARBA00022800"/>
    </source>
</evidence>
<dbReference type="SUPFAM" id="SSF103365">
    <property type="entry name" value="Hypothetical protein PH1602"/>
    <property type="match status" value="1"/>
</dbReference>
<keyword evidence="3 9" id="KW-0479">Metal-binding</keyword>
<comment type="cofactor">
    <cofactor evidence="9">
        <name>Mn(2+)</name>
        <dbReference type="ChEBI" id="CHEBI:29035"/>
    </cofactor>
    <text evidence="9">Binds 2 manganese ions per subunit.</text>
</comment>
<dbReference type="EC" id="6.5.1.8" evidence="1"/>
<accession>A0A810QCA6</accession>
<evidence type="ECO:0000256" key="7">
    <source>
        <dbReference type="ARBA" id="ARBA00023211"/>
    </source>
</evidence>
<dbReference type="GO" id="GO:0030145">
    <property type="term" value="F:manganese ion binding"/>
    <property type="evidence" value="ECO:0007669"/>
    <property type="project" value="TreeGrafter"/>
</dbReference>
<comment type="catalytic activity">
    <reaction evidence="8">
        <text>a 3'-end 3'-phospho-ribonucleotide-RNA + a 5'-end dephospho-ribonucleoside-RNA + GTP = a ribonucleotidyl-ribonucleotide-RNA + GMP + diphosphate</text>
        <dbReference type="Rhea" id="RHEA:68076"/>
        <dbReference type="Rhea" id="RHEA-COMP:10463"/>
        <dbReference type="Rhea" id="RHEA-COMP:13936"/>
        <dbReference type="Rhea" id="RHEA-COMP:17355"/>
        <dbReference type="ChEBI" id="CHEBI:33019"/>
        <dbReference type="ChEBI" id="CHEBI:37565"/>
        <dbReference type="ChEBI" id="CHEBI:58115"/>
        <dbReference type="ChEBI" id="CHEBI:83062"/>
        <dbReference type="ChEBI" id="CHEBI:138284"/>
        <dbReference type="ChEBI" id="CHEBI:173118"/>
        <dbReference type="EC" id="6.5.1.8"/>
    </reaction>
</comment>
<name>A0A810QCA6_9FIRM</name>
<dbReference type="GO" id="GO:0006281">
    <property type="term" value="P:DNA repair"/>
    <property type="evidence" value="ECO:0007669"/>
    <property type="project" value="TreeGrafter"/>
</dbReference>
<dbReference type="Pfam" id="PF01139">
    <property type="entry name" value="RtcB"/>
    <property type="match status" value="1"/>
</dbReference>
<gene>
    <name evidence="10" type="ORF">MM59RIKEN_11210</name>
</gene>
<sequence>MIEIKGKYNEARIFTDVVDSASIAQIQELCNQAFTAGSRIRLMPDIHAGAGCTIGATMTITNRVVPNLAGVDIGCGMETSCIQEGRLQGSQPH</sequence>
<protein>
    <recommendedName>
        <fullName evidence="1">3'-phosphate/5'-hydroxy nucleic acid ligase</fullName>
        <ecNumber evidence="1">6.5.1.8</ecNumber>
    </recommendedName>
</protein>
<dbReference type="GO" id="GO:0042245">
    <property type="term" value="P:RNA repair"/>
    <property type="evidence" value="ECO:0007669"/>
    <property type="project" value="UniProtKB-KW"/>
</dbReference>
<keyword evidence="4" id="KW-0547">Nucleotide-binding</keyword>
<dbReference type="PANTHER" id="PTHR43749:SF2">
    <property type="entry name" value="RNA-SPLICING LIGASE RTCB"/>
    <property type="match status" value="1"/>
</dbReference>
<dbReference type="InterPro" id="IPR001233">
    <property type="entry name" value="RtcB"/>
</dbReference>
<keyword evidence="7 9" id="KW-0464">Manganese</keyword>
<evidence type="ECO:0000256" key="2">
    <source>
        <dbReference type="ARBA" id="ARBA00022598"/>
    </source>
</evidence>
<proteinExistence type="predicted"/>
<dbReference type="GO" id="GO:0003909">
    <property type="term" value="F:DNA ligase activity"/>
    <property type="evidence" value="ECO:0007669"/>
    <property type="project" value="TreeGrafter"/>
</dbReference>
<dbReference type="GO" id="GO:0170057">
    <property type="term" value="F:RNA ligase (GTP) activity"/>
    <property type="evidence" value="ECO:0007669"/>
    <property type="project" value="UniProtKB-EC"/>
</dbReference>
<dbReference type="KEGG" id="pfaa:MM59RIKEN_11210"/>
<dbReference type="EMBL" id="AP023420">
    <property type="protein sequence ID" value="BCK83802.1"/>
    <property type="molecule type" value="Genomic_DNA"/>
</dbReference>
<keyword evidence="2" id="KW-0436">Ligase</keyword>
<evidence type="ECO:0000256" key="6">
    <source>
        <dbReference type="ARBA" id="ARBA00023134"/>
    </source>
</evidence>
<dbReference type="GO" id="GO:0006396">
    <property type="term" value="P:RNA processing"/>
    <property type="evidence" value="ECO:0007669"/>
    <property type="project" value="InterPro"/>
</dbReference>
<dbReference type="InterPro" id="IPR052915">
    <property type="entry name" value="RtcB-like"/>
</dbReference>
<dbReference type="Proteomes" id="UP000679848">
    <property type="component" value="Chromosome"/>
</dbReference>
<organism evidence="10 11">
    <name type="scientific">Pusillibacter faecalis</name>
    <dbReference type="NCBI Taxonomy" id="2714358"/>
    <lineage>
        <taxon>Bacteria</taxon>
        <taxon>Bacillati</taxon>
        <taxon>Bacillota</taxon>
        <taxon>Clostridia</taxon>
        <taxon>Eubacteriales</taxon>
        <taxon>Oscillospiraceae</taxon>
        <taxon>Pusillibacter</taxon>
    </lineage>
</organism>
<dbReference type="AlphaFoldDB" id="A0A810QCA6"/>
<keyword evidence="11" id="KW-1185">Reference proteome</keyword>
<evidence type="ECO:0000256" key="1">
    <source>
        <dbReference type="ARBA" id="ARBA00012726"/>
    </source>
</evidence>
<dbReference type="PANTHER" id="PTHR43749">
    <property type="entry name" value="RNA-SPLICING LIGASE RTCB"/>
    <property type="match status" value="1"/>
</dbReference>
<evidence type="ECO:0000256" key="9">
    <source>
        <dbReference type="PIRSR" id="PIRSR601233-3"/>
    </source>
</evidence>
<reference evidence="10" key="1">
    <citation type="submission" date="2020-09" db="EMBL/GenBank/DDBJ databases">
        <title>New species isolated from human feces.</title>
        <authorList>
            <person name="Kitahara M."/>
            <person name="Shigeno Y."/>
            <person name="Shime M."/>
            <person name="Matsumoto Y."/>
            <person name="Nakamura S."/>
            <person name="Motooka D."/>
            <person name="Fukuoka S."/>
            <person name="Nishikawa H."/>
            <person name="Benno Y."/>
        </authorList>
    </citation>
    <scope>NUCLEOTIDE SEQUENCE</scope>
    <source>
        <strain evidence="10">MM59</strain>
    </source>
</reference>
<keyword evidence="5" id="KW-0692">RNA repair</keyword>
<evidence type="ECO:0000256" key="3">
    <source>
        <dbReference type="ARBA" id="ARBA00022723"/>
    </source>
</evidence>
<dbReference type="Gene3D" id="3.90.1860.10">
    <property type="entry name" value="tRNA-splicing ligase RtcB"/>
    <property type="match status" value="1"/>
</dbReference>
<evidence type="ECO:0000256" key="8">
    <source>
        <dbReference type="ARBA" id="ARBA00047746"/>
    </source>
</evidence>
<evidence type="ECO:0000313" key="10">
    <source>
        <dbReference type="EMBL" id="BCK83802.1"/>
    </source>
</evidence>
<evidence type="ECO:0000313" key="11">
    <source>
        <dbReference type="Proteomes" id="UP000679848"/>
    </source>
</evidence>
<evidence type="ECO:0000256" key="4">
    <source>
        <dbReference type="ARBA" id="ARBA00022741"/>
    </source>
</evidence>
<feature type="binding site" evidence="9">
    <location>
        <position position="72"/>
    </location>
    <ligand>
        <name>Mn(2+)</name>
        <dbReference type="ChEBI" id="CHEBI:29035"/>
        <label>1</label>
    </ligand>
</feature>